<feature type="transmembrane region" description="Helical" evidence="9">
    <location>
        <begin position="866"/>
        <end position="885"/>
    </location>
</feature>
<dbReference type="RefSeq" id="WP_119752482.1">
    <property type="nucleotide sequence ID" value="NZ_CP032382.1"/>
</dbReference>
<dbReference type="Gene3D" id="3.30.70.1430">
    <property type="entry name" value="Multidrug efflux transporter AcrB pore domain"/>
    <property type="match status" value="2"/>
</dbReference>
<keyword evidence="5" id="KW-0997">Cell inner membrane</keyword>
<reference evidence="12" key="1">
    <citation type="submission" date="2018-09" db="EMBL/GenBank/DDBJ databases">
        <title>Chryseolinea sp. KIS68-18 isolated from soil.</title>
        <authorList>
            <person name="Weon H.-Y."/>
            <person name="Kwon S.-W."/>
            <person name="Lee S.A."/>
        </authorList>
    </citation>
    <scope>NUCLEOTIDE SEQUENCE [LARGE SCALE GENOMIC DNA]</scope>
    <source>
        <strain evidence="12">KIS68-18</strain>
    </source>
</reference>
<feature type="transmembrane region" description="Helical" evidence="9">
    <location>
        <begin position="438"/>
        <end position="458"/>
    </location>
</feature>
<dbReference type="GO" id="GO:0015562">
    <property type="term" value="F:efflux transmembrane transporter activity"/>
    <property type="evidence" value="ECO:0007669"/>
    <property type="project" value="InterPro"/>
</dbReference>
<evidence type="ECO:0000256" key="2">
    <source>
        <dbReference type="ARBA" id="ARBA00010942"/>
    </source>
</evidence>
<keyword evidence="3" id="KW-0813">Transport</keyword>
<dbReference type="NCBIfam" id="NF000282">
    <property type="entry name" value="RND_permease_1"/>
    <property type="match status" value="1"/>
</dbReference>
<keyword evidence="7 9" id="KW-1133">Transmembrane helix</keyword>
<keyword evidence="6 9" id="KW-0812">Transmembrane</keyword>
<dbReference type="PROSITE" id="PS50156">
    <property type="entry name" value="SSD"/>
    <property type="match status" value="1"/>
</dbReference>
<dbReference type="SUPFAM" id="SSF82714">
    <property type="entry name" value="Multidrug efflux transporter AcrB TolC docking domain, DN and DC subdomains"/>
    <property type="match status" value="2"/>
</dbReference>
<evidence type="ECO:0000256" key="5">
    <source>
        <dbReference type="ARBA" id="ARBA00022519"/>
    </source>
</evidence>
<dbReference type="Gene3D" id="3.30.70.1320">
    <property type="entry name" value="Multidrug efflux transporter AcrB pore domain like"/>
    <property type="match status" value="1"/>
</dbReference>
<comment type="similarity">
    <text evidence="2">Belongs to the resistance-nodulation-cell division (RND) (TC 2.A.6) family.</text>
</comment>
<dbReference type="EMBL" id="CP032382">
    <property type="protein sequence ID" value="AYB29159.1"/>
    <property type="molecule type" value="Genomic_DNA"/>
</dbReference>
<sequence>MSEFFIRRPIVAMVISILMVIMGLITLGSIPISKYPEITPPMVQVTTTFNGANAVNVEQAVATPIEQQVNGVEEMLYMRSINATDGSLTLQVSFEVGTNLDNANMLTQNRVSQANAKMPTEVKAFGVTTKKSSGFPIVLVSLSSPDSTYDGLFLNNFVNINIFDQIARLKGVGNVMLLGGSDYSMRIWLQPDQLTKLDLTVNDVVNAVKKQNAIAPGGKFGAPPTPKGVEYTYSVLLQERLVTEEEFGNIIVKSDEKGSIIRLKDIARIELSMENYNSFSRLNRKTASTLAVYQMPGSNALEVADLVKKTMAELEKRFPEDLKYDISLNTTEAVSVGIEEIIHTLFEAVVLVILVVFLFLQDWRATLIPLLTVPVSLIGTFIIFPLLGFSVNVLSLLGLVLAIGLVVDDAIVVVEAVMHNIEHGMNPKEATQKAMKEVGGPVVAIALILAAVFVPVAFAGGITGRLYQQFAITIAISVLFSAFNALTLSPALSAILLKHKKKSTGWLQRFFDGFNRVFDRFTLGYTGVAGVVARKSIRSIIIIGVIIGVTALLGKRIPGGFVPEEDEGYFMVNVQLPDAASLERTDDVARKVEKIVSETEGVGYTTVIIGYSMLTSSFSPNNAFVFVSLEPWDERKETAKDMIQHVNLAVRNTISEATVFAFGPPAIEGLGTSSGFTLQLLDRSGSTPQYLDEQARNFITEVRKRPEIGNVYTLFRSNVPQKQIVIDYDKAEKLNIDLAEINSTVSTYLGSSYINDFNRFGRQYKVFVQAEAQDRLKPEDIARYYVRSRAGTIIPLNTLASVVDITGPSYTNRFNMYRAAEISGAPAPGYSSGDALHALEEVAATLPKELGIAWSNMSYQEKAAEGTGGTMFLMALVFVFLILAAQYESWKLPFSVLLGVPAAIFGAFFGLWLGGLWSPTYVNNVFAQIGLVMLIGLTAKNAILIVEFAKMLYEQGKPLYESALEAAKLRLRPILMTSFAFMLGTVPLLTAAGAGAEARKVMGMAVFMGTLLATIIGVIIVPALFVFIESIGAKKKDTESSVSPPEPAH</sequence>
<dbReference type="KEGG" id="chk:D4L85_00530"/>
<dbReference type="PANTHER" id="PTHR32063:SF11">
    <property type="entry name" value="CATION OR DRUG EFFLUX SYSTEM PROTEIN"/>
    <property type="match status" value="1"/>
</dbReference>
<comment type="subcellular location">
    <subcellularLocation>
        <location evidence="1">Cell inner membrane</location>
        <topology evidence="1">Multi-pass membrane protein</topology>
    </subcellularLocation>
</comment>
<feature type="transmembrane region" description="Helical" evidence="9">
    <location>
        <begin position="341"/>
        <end position="360"/>
    </location>
</feature>
<dbReference type="InterPro" id="IPR001036">
    <property type="entry name" value="Acrflvin-R"/>
</dbReference>
<dbReference type="PRINTS" id="PR00702">
    <property type="entry name" value="ACRIFLAVINRP"/>
</dbReference>
<evidence type="ECO:0000256" key="9">
    <source>
        <dbReference type="SAM" id="Phobius"/>
    </source>
</evidence>
<evidence type="ECO:0000259" key="10">
    <source>
        <dbReference type="PROSITE" id="PS50156"/>
    </source>
</evidence>
<gene>
    <name evidence="11" type="ORF">D4L85_00530</name>
</gene>
<dbReference type="PANTHER" id="PTHR32063">
    <property type="match status" value="1"/>
</dbReference>
<feature type="transmembrane region" description="Helical" evidence="9">
    <location>
        <begin position="892"/>
        <end position="913"/>
    </location>
</feature>
<dbReference type="AlphaFoldDB" id="A0A385SD60"/>
<accession>A0A385SD60</accession>
<dbReference type="SUPFAM" id="SSF82693">
    <property type="entry name" value="Multidrug efflux transporter AcrB pore domain, PN1, PN2, PC1 and PC2 subdomains"/>
    <property type="match status" value="4"/>
</dbReference>
<evidence type="ECO:0000256" key="3">
    <source>
        <dbReference type="ARBA" id="ARBA00022448"/>
    </source>
</evidence>
<dbReference type="Gene3D" id="3.30.70.1440">
    <property type="entry name" value="Multidrug efflux transporter AcrB pore domain"/>
    <property type="match status" value="1"/>
</dbReference>
<feature type="transmembrane region" description="Helical" evidence="9">
    <location>
        <begin position="925"/>
        <end position="953"/>
    </location>
</feature>
<feature type="transmembrane region" description="Helical" evidence="9">
    <location>
        <begin position="470"/>
        <end position="497"/>
    </location>
</feature>
<feature type="transmembrane region" description="Helical" evidence="9">
    <location>
        <begin position="1002"/>
        <end position="1028"/>
    </location>
</feature>
<proteinExistence type="inferred from homology"/>
<dbReference type="InterPro" id="IPR000731">
    <property type="entry name" value="SSD"/>
</dbReference>
<evidence type="ECO:0000256" key="4">
    <source>
        <dbReference type="ARBA" id="ARBA00022475"/>
    </source>
</evidence>
<evidence type="ECO:0000256" key="7">
    <source>
        <dbReference type="ARBA" id="ARBA00022989"/>
    </source>
</evidence>
<feature type="transmembrane region" description="Helical" evidence="9">
    <location>
        <begin position="367"/>
        <end position="387"/>
    </location>
</feature>
<dbReference type="GO" id="GO:0005886">
    <property type="term" value="C:plasma membrane"/>
    <property type="evidence" value="ECO:0007669"/>
    <property type="project" value="UniProtKB-SubCell"/>
</dbReference>
<dbReference type="Pfam" id="PF00873">
    <property type="entry name" value="ACR_tran"/>
    <property type="match status" value="1"/>
</dbReference>
<feature type="transmembrane region" description="Helical" evidence="9">
    <location>
        <begin position="393"/>
        <end position="417"/>
    </location>
</feature>
<feature type="transmembrane region" description="Helical" evidence="9">
    <location>
        <begin position="537"/>
        <end position="554"/>
    </location>
</feature>
<evidence type="ECO:0000313" key="11">
    <source>
        <dbReference type="EMBL" id="AYB29159.1"/>
    </source>
</evidence>
<feature type="domain" description="SSD" evidence="10">
    <location>
        <begin position="370"/>
        <end position="495"/>
    </location>
</feature>
<evidence type="ECO:0000256" key="6">
    <source>
        <dbReference type="ARBA" id="ARBA00022692"/>
    </source>
</evidence>
<feature type="transmembrane region" description="Helical" evidence="9">
    <location>
        <begin position="12"/>
        <end position="32"/>
    </location>
</feature>
<keyword evidence="8 9" id="KW-0472">Membrane</keyword>
<dbReference type="Gene3D" id="1.20.1640.10">
    <property type="entry name" value="Multidrug efflux transporter AcrB transmembrane domain"/>
    <property type="match status" value="2"/>
</dbReference>
<organism evidence="11 12">
    <name type="scientific">Chryseolinea soli</name>
    <dbReference type="NCBI Taxonomy" id="2321403"/>
    <lineage>
        <taxon>Bacteria</taxon>
        <taxon>Pseudomonadati</taxon>
        <taxon>Bacteroidota</taxon>
        <taxon>Cytophagia</taxon>
        <taxon>Cytophagales</taxon>
        <taxon>Fulvivirgaceae</taxon>
        <taxon>Chryseolinea</taxon>
    </lineage>
</organism>
<evidence type="ECO:0000313" key="12">
    <source>
        <dbReference type="Proteomes" id="UP000266183"/>
    </source>
</evidence>
<feature type="transmembrane region" description="Helical" evidence="9">
    <location>
        <begin position="974"/>
        <end position="996"/>
    </location>
</feature>
<dbReference type="InterPro" id="IPR004764">
    <property type="entry name" value="MdtF-like"/>
</dbReference>
<dbReference type="OrthoDB" id="9758234at2"/>
<evidence type="ECO:0000256" key="8">
    <source>
        <dbReference type="ARBA" id="ARBA00023136"/>
    </source>
</evidence>
<dbReference type="SUPFAM" id="SSF82866">
    <property type="entry name" value="Multidrug efflux transporter AcrB transmembrane domain"/>
    <property type="match status" value="2"/>
</dbReference>
<dbReference type="GO" id="GO:0042910">
    <property type="term" value="F:xenobiotic transmembrane transporter activity"/>
    <property type="evidence" value="ECO:0007669"/>
    <property type="project" value="TreeGrafter"/>
</dbReference>
<keyword evidence="12" id="KW-1185">Reference proteome</keyword>
<dbReference type="Proteomes" id="UP000266183">
    <property type="component" value="Chromosome"/>
</dbReference>
<dbReference type="FunFam" id="1.20.1640.10:FF:000001">
    <property type="entry name" value="Efflux pump membrane transporter"/>
    <property type="match status" value="1"/>
</dbReference>
<name>A0A385SD60_9BACT</name>
<keyword evidence="4" id="KW-1003">Cell membrane</keyword>
<dbReference type="GO" id="GO:0009636">
    <property type="term" value="P:response to toxic substance"/>
    <property type="evidence" value="ECO:0007669"/>
    <property type="project" value="UniProtKB-ARBA"/>
</dbReference>
<dbReference type="Gene3D" id="3.30.2090.10">
    <property type="entry name" value="Multidrug efflux transporter AcrB TolC docking domain, DN and DC subdomains"/>
    <property type="match status" value="2"/>
</dbReference>
<evidence type="ECO:0000256" key="1">
    <source>
        <dbReference type="ARBA" id="ARBA00004429"/>
    </source>
</evidence>
<protein>
    <submittedName>
        <fullName evidence="11">Multidrug efflux RND transporter permease subunit</fullName>
    </submittedName>
</protein>
<dbReference type="NCBIfam" id="TIGR00915">
    <property type="entry name" value="2A0602"/>
    <property type="match status" value="1"/>
</dbReference>
<dbReference type="InterPro" id="IPR027463">
    <property type="entry name" value="AcrB_DN_DC_subdom"/>
</dbReference>